<evidence type="ECO:0000313" key="3">
    <source>
        <dbReference type="Proteomes" id="UP000030321"/>
    </source>
</evidence>
<dbReference type="AlphaFoldDB" id="A0A0A1VQA7"/>
<reference evidence="3" key="1">
    <citation type="journal article" date="2015" name="Genome">
        <title>Whole Genome Sequence of the Non-Microcystin-Producing Microcystis aeruginosa Strain NIES-44.</title>
        <authorList>
            <person name="Okano K."/>
            <person name="Miyata N."/>
            <person name="Ozaki Y."/>
        </authorList>
    </citation>
    <scope>NUCLEOTIDE SEQUENCE [LARGE SCALE GENOMIC DNA]</scope>
    <source>
        <strain evidence="3">NIES-44</strain>
    </source>
</reference>
<evidence type="ECO:0000256" key="1">
    <source>
        <dbReference type="SAM" id="Phobius"/>
    </source>
</evidence>
<organism evidence="2 3">
    <name type="scientific">Microcystis aeruginosa NIES-44</name>
    <dbReference type="NCBI Taxonomy" id="449439"/>
    <lineage>
        <taxon>Bacteria</taxon>
        <taxon>Bacillati</taxon>
        <taxon>Cyanobacteriota</taxon>
        <taxon>Cyanophyceae</taxon>
        <taxon>Oscillatoriophycideae</taxon>
        <taxon>Chroococcales</taxon>
        <taxon>Microcystaceae</taxon>
        <taxon>Microcystis</taxon>
    </lineage>
</organism>
<evidence type="ECO:0000313" key="2">
    <source>
        <dbReference type="EMBL" id="GAL91663.1"/>
    </source>
</evidence>
<dbReference type="EMBL" id="BBPA01000009">
    <property type="protein sequence ID" value="GAL91663.1"/>
    <property type="molecule type" value="Genomic_DNA"/>
</dbReference>
<protein>
    <submittedName>
        <fullName evidence="2">Uncharacterized protein</fullName>
    </submittedName>
</protein>
<comment type="caution">
    <text evidence="2">The sequence shown here is derived from an EMBL/GenBank/DDBJ whole genome shotgun (WGS) entry which is preliminary data.</text>
</comment>
<proteinExistence type="predicted"/>
<gene>
    <name evidence="2" type="ORF">N44_02376</name>
</gene>
<accession>A0A0A1VQA7</accession>
<dbReference type="Proteomes" id="UP000030321">
    <property type="component" value="Unassembled WGS sequence"/>
</dbReference>
<sequence>MFPLVLYNHNLKGQVSILIVSIMPLFYQNITGVVLNLITFVIILLPLPWMGGVEPHQESKID</sequence>
<keyword evidence="1" id="KW-1133">Transmembrane helix</keyword>
<name>A0A0A1VQA7_MICAE</name>
<keyword evidence="1" id="KW-0812">Transmembrane</keyword>
<feature type="transmembrane region" description="Helical" evidence="1">
    <location>
        <begin position="26"/>
        <end position="47"/>
    </location>
</feature>
<keyword evidence="1" id="KW-0472">Membrane</keyword>